<dbReference type="Proteomes" id="UP001223072">
    <property type="component" value="Unassembled WGS sequence"/>
</dbReference>
<organism evidence="1 2">
    <name type="scientific">Streptomyces turgidiscabies</name>
    <dbReference type="NCBI Taxonomy" id="85558"/>
    <lineage>
        <taxon>Bacteria</taxon>
        <taxon>Bacillati</taxon>
        <taxon>Actinomycetota</taxon>
        <taxon>Actinomycetes</taxon>
        <taxon>Kitasatosporales</taxon>
        <taxon>Streptomycetaceae</taxon>
        <taxon>Streptomyces</taxon>
    </lineage>
</organism>
<reference evidence="1 2" key="1">
    <citation type="submission" date="2023-07" db="EMBL/GenBank/DDBJ databases">
        <title>Comparative genomics of wheat-associated soil bacteria to identify genetic determinants of phenazine resistance.</title>
        <authorList>
            <person name="Mouncey N."/>
        </authorList>
    </citation>
    <scope>NUCLEOTIDE SEQUENCE [LARGE SCALE GENOMIC DNA]</scope>
    <source>
        <strain evidence="1 2">W2I16</strain>
    </source>
</reference>
<accession>A0ABU0RTK3</accession>
<evidence type="ECO:0000313" key="1">
    <source>
        <dbReference type="EMBL" id="MDQ0935118.1"/>
    </source>
</evidence>
<evidence type="ECO:0000313" key="2">
    <source>
        <dbReference type="Proteomes" id="UP001223072"/>
    </source>
</evidence>
<dbReference type="RefSeq" id="WP_307628730.1">
    <property type="nucleotide sequence ID" value="NZ_JAUSZS010000006.1"/>
</dbReference>
<name>A0ABU0RTK3_9ACTN</name>
<protein>
    <submittedName>
        <fullName evidence="1">Uncharacterized protein</fullName>
    </submittedName>
</protein>
<comment type="caution">
    <text evidence="1">The sequence shown here is derived from an EMBL/GenBank/DDBJ whole genome shotgun (WGS) entry which is preliminary data.</text>
</comment>
<proteinExistence type="predicted"/>
<gene>
    <name evidence="1" type="ORF">QFZ49_005089</name>
</gene>
<sequence length="105" mass="11090">MTDDVPQPPTEEEPKGAATLRMLARAMIRDYANFTGGPIAQWKASRDVQKAIKDAVELAGLGSDPAALEYLAQELTVKLADLTLRLTESAKVLAQELGAGASPPG</sequence>
<dbReference type="EMBL" id="JAUSZS010000006">
    <property type="protein sequence ID" value="MDQ0935118.1"/>
    <property type="molecule type" value="Genomic_DNA"/>
</dbReference>
<keyword evidence="2" id="KW-1185">Reference proteome</keyword>